<feature type="binding site" evidence="5">
    <location>
        <position position="36"/>
    </location>
    <ligand>
        <name>(2E)-4-hydroxy-3-methylbut-2-enyl diphosphate</name>
        <dbReference type="ChEBI" id="CHEBI:128753"/>
    </ligand>
</feature>
<evidence type="ECO:0000256" key="2">
    <source>
        <dbReference type="ARBA" id="ARBA00022723"/>
    </source>
</evidence>
<evidence type="ECO:0000313" key="6">
    <source>
        <dbReference type="EMBL" id="EEV16468.1"/>
    </source>
</evidence>
<protein>
    <recommendedName>
        <fullName evidence="5">4-hydroxy-3-methylbut-2-enyl diphosphate reductase</fullName>
        <shortName evidence="5">HMBPP reductase</shortName>
        <ecNumber evidence="5">1.17.7.4</ecNumber>
    </recommendedName>
</protein>
<comment type="pathway">
    <text evidence="5">Isoprenoid biosynthesis; isopentenyl diphosphate biosynthesis via DXP pathway; isopentenyl diphosphate from 1-deoxy-D-xylulose 5-phosphate: step 6/6.</text>
</comment>
<proteinExistence type="inferred from homology"/>
<feature type="binding site" evidence="5">
    <location>
        <position position="216"/>
    </location>
    <ligand>
        <name>dimethylallyl diphosphate</name>
        <dbReference type="ChEBI" id="CHEBI:57623"/>
    </ligand>
</feature>
<dbReference type="eggNOG" id="COG0761">
    <property type="taxonomic scope" value="Bacteria"/>
</dbReference>
<keyword evidence="5 6" id="KW-0560">Oxidoreductase</keyword>
<feature type="binding site" evidence="5">
    <location>
        <position position="158"/>
    </location>
    <ligand>
        <name>(2E)-4-hydroxy-3-methylbut-2-enyl diphosphate</name>
        <dbReference type="ChEBI" id="CHEBI:128753"/>
    </ligand>
</feature>
<dbReference type="GO" id="GO:0046872">
    <property type="term" value="F:metal ion binding"/>
    <property type="evidence" value="ECO:0007669"/>
    <property type="project" value="UniProtKB-KW"/>
</dbReference>
<feature type="active site" description="Proton donor" evidence="5">
    <location>
        <position position="122"/>
    </location>
</feature>
<comment type="catalytic activity">
    <reaction evidence="5">
        <text>dimethylallyl diphosphate + 2 oxidized [2Fe-2S]-[ferredoxin] + H2O = (2E)-4-hydroxy-3-methylbut-2-enyl diphosphate + 2 reduced [2Fe-2S]-[ferredoxin] + 2 H(+)</text>
        <dbReference type="Rhea" id="RHEA:24825"/>
        <dbReference type="Rhea" id="RHEA-COMP:10000"/>
        <dbReference type="Rhea" id="RHEA-COMP:10001"/>
        <dbReference type="ChEBI" id="CHEBI:15377"/>
        <dbReference type="ChEBI" id="CHEBI:15378"/>
        <dbReference type="ChEBI" id="CHEBI:33737"/>
        <dbReference type="ChEBI" id="CHEBI:33738"/>
        <dbReference type="ChEBI" id="CHEBI:57623"/>
        <dbReference type="ChEBI" id="CHEBI:128753"/>
        <dbReference type="EC" id="1.17.7.4"/>
    </reaction>
</comment>
<organism evidence="6 7">
    <name type="scientific">Campylobacter gracilis RM3268</name>
    <dbReference type="NCBI Taxonomy" id="553220"/>
    <lineage>
        <taxon>Bacteria</taxon>
        <taxon>Pseudomonadati</taxon>
        <taxon>Campylobacterota</taxon>
        <taxon>Epsilonproteobacteria</taxon>
        <taxon>Campylobacterales</taxon>
        <taxon>Campylobacteraceae</taxon>
        <taxon>Campylobacter</taxon>
    </lineage>
</organism>
<keyword evidence="4 5" id="KW-0411">Iron-sulfur</keyword>
<feature type="binding site" evidence="5">
    <location>
        <position position="120"/>
    </location>
    <ligand>
        <name>isopentenyl diphosphate</name>
        <dbReference type="ChEBI" id="CHEBI:128769"/>
    </ligand>
</feature>
<dbReference type="RefSeq" id="WP_005873140.1">
    <property type="nucleotide sequence ID" value="NZ_ACYG01000031.1"/>
</dbReference>
<feature type="binding site" evidence="5">
    <location>
        <position position="216"/>
    </location>
    <ligand>
        <name>(2E)-4-hydroxy-3-methylbut-2-enyl diphosphate</name>
        <dbReference type="ChEBI" id="CHEBI:128753"/>
    </ligand>
</feature>
<comment type="function">
    <text evidence="5">Catalyzes the conversion of 1-hydroxy-2-methyl-2-(E)-butenyl 4-diphosphate (HMBPP) into a mixture of isopentenyl diphosphate (IPP) and dimethylallyl diphosphate (DMAPP). Acts in the terminal step of the DOXP/MEP pathway for isoprenoid precursor biosynthesis.</text>
</comment>
<dbReference type="Pfam" id="PF02401">
    <property type="entry name" value="LYTB"/>
    <property type="match status" value="1"/>
</dbReference>
<dbReference type="GO" id="GO:0051539">
    <property type="term" value="F:4 iron, 4 sulfur cluster binding"/>
    <property type="evidence" value="ECO:0007669"/>
    <property type="project" value="UniProtKB-UniRule"/>
</dbReference>
<keyword evidence="7" id="KW-1185">Reference proteome</keyword>
<feature type="binding site" evidence="5">
    <location>
        <position position="214"/>
    </location>
    <ligand>
        <name>isopentenyl diphosphate</name>
        <dbReference type="ChEBI" id="CHEBI:128769"/>
    </ligand>
</feature>
<comment type="pathway">
    <text evidence="5">Isoprenoid biosynthesis; dimethylallyl diphosphate biosynthesis; dimethylallyl diphosphate from (2E)-4-hydroxy-3-methylbutenyl diphosphate: step 1/1.</text>
</comment>
<feature type="binding site" evidence="5">
    <location>
        <position position="120"/>
    </location>
    <ligand>
        <name>(2E)-4-hydroxy-3-methylbut-2-enyl diphosphate</name>
        <dbReference type="ChEBI" id="CHEBI:128753"/>
    </ligand>
</feature>
<dbReference type="Proteomes" id="UP000005709">
    <property type="component" value="Unassembled WGS sequence"/>
</dbReference>
<dbReference type="UniPathway" id="UPA00056">
    <property type="reaction ID" value="UER00097"/>
</dbReference>
<feature type="binding site" evidence="5">
    <location>
        <position position="214"/>
    </location>
    <ligand>
        <name>(2E)-4-hydroxy-3-methylbut-2-enyl diphosphate</name>
        <dbReference type="ChEBI" id="CHEBI:128753"/>
    </ligand>
</feature>
<keyword evidence="1 5" id="KW-0004">4Fe-4S</keyword>
<dbReference type="NCBIfam" id="NF002187">
    <property type="entry name" value="PRK01045.1-1"/>
    <property type="match status" value="1"/>
</dbReference>
<dbReference type="NCBIfam" id="TIGR00216">
    <property type="entry name" value="ispH_lytB"/>
    <property type="match status" value="1"/>
</dbReference>
<keyword evidence="2 5" id="KW-0479">Metal-binding</keyword>
<dbReference type="STRING" id="824.CGRAC_1699"/>
<gene>
    <name evidence="5 6" type="primary">ispH</name>
    <name evidence="6" type="ORF">CAMGR0001_2843</name>
</gene>
<dbReference type="OrthoDB" id="9804068at2"/>
<feature type="binding site" evidence="5">
    <location>
        <position position="258"/>
    </location>
    <ligand>
        <name>(2E)-4-hydroxy-3-methylbut-2-enyl diphosphate</name>
        <dbReference type="ChEBI" id="CHEBI:128753"/>
    </ligand>
</feature>
<feature type="binding site" evidence="5">
    <location>
        <position position="215"/>
    </location>
    <ligand>
        <name>(2E)-4-hydroxy-3-methylbut-2-enyl diphosphate</name>
        <dbReference type="ChEBI" id="CHEBI:128753"/>
    </ligand>
</feature>
<feature type="binding site" evidence="5">
    <location>
        <position position="120"/>
    </location>
    <ligand>
        <name>dimethylallyl diphosphate</name>
        <dbReference type="ChEBI" id="CHEBI:57623"/>
    </ligand>
</feature>
<comment type="catalytic activity">
    <reaction evidence="5">
        <text>isopentenyl diphosphate + 2 oxidized [2Fe-2S]-[ferredoxin] + H2O = (2E)-4-hydroxy-3-methylbut-2-enyl diphosphate + 2 reduced [2Fe-2S]-[ferredoxin] + 2 H(+)</text>
        <dbReference type="Rhea" id="RHEA:24488"/>
        <dbReference type="Rhea" id="RHEA-COMP:10000"/>
        <dbReference type="Rhea" id="RHEA-COMP:10001"/>
        <dbReference type="ChEBI" id="CHEBI:15377"/>
        <dbReference type="ChEBI" id="CHEBI:15378"/>
        <dbReference type="ChEBI" id="CHEBI:33737"/>
        <dbReference type="ChEBI" id="CHEBI:33738"/>
        <dbReference type="ChEBI" id="CHEBI:128753"/>
        <dbReference type="ChEBI" id="CHEBI:128769"/>
        <dbReference type="EC" id="1.17.7.4"/>
    </reaction>
</comment>
<feature type="binding site" evidence="5">
    <location>
        <position position="215"/>
    </location>
    <ligand>
        <name>isopentenyl diphosphate</name>
        <dbReference type="ChEBI" id="CHEBI:128769"/>
    </ligand>
</feature>
<feature type="binding site" evidence="5">
    <location>
        <position position="215"/>
    </location>
    <ligand>
        <name>dimethylallyl diphosphate</name>
        <dbReference type="ChEBI" id="CHEBI:57623"/>
    </ligand>
</feature>
<feature type="binding site" evidence="5">
    <location>
        <position position="36"/>
    </location>
    <ligand>
        <name>isopentenyl diphosphate</name>
        <dbReference type="ChEBI" id="CHEBI:128769"/>
    </ligand>
</feature>
<evidence type="ECO:0000256" key="3">
    <source>
        <dbReference type="ARBA" id="ARBA00023004"/>
    </source>
</evidence>
<feature type="binding site" evidence="5">
    <location>
        <position position="216"/>
    </location>
    <ligand>
        <name>isopentenyl diphosphate</name>
        <dbReference type="ChEBI" id="CHEBI:128769"/>
    </ligand>
</feature>
<comment type="caution">
    <text evidence="6">The sequence shown here is derived from an EMBL/GenBank/DDBJ whole genome shotgun (WGS) entry which is preliminary data.</text>
</comment>
<sequence>MKIEMAKSYGFCFGVKRAIKIAESAGEAATIGELIHNSEEINRLRQNFGVKTLEGVSEIKDEQKLIIRTHGIQKDDLQRLKAQNKELIDATCPFVTKPQQIVEKMSAEGYDIVIFGDKNHPEVKGVKSYAKSRVFVIMDTKELQDVKLGPRVALVSQTTKKIESFTKIADFLMQRARELRIFNTICNATLENQEAVKSLSQKADVMIIVGGKNSSNTKQLFLISQNFCKDSYLIENESELERSWFENKSLCGISAGASTPDWIIKKVVARIENLTQNL</sequence>
<feature type="binding site" evidence="5">
    <location>
        <position position="70"/>
    </location>
    <ligand>
        <name>isopentenyl diphosphate</name>
        <dbReference type="ChEBI" id="CHEBI:128769"/>
    </ligand>
</feature>
<dbReference type="HAMAP" id="MF_00191">
    <property type="entry name" value="IspH"/>
    <property type="match status" value="1"/>
</dbReference>
<dbReference type="GO" id="GO:0050992">
    <property type="term" value="P:dimethylallyl diphosphate biosynthetic process"/>
    <property type="evidence" value="ECO:0007669"/>
    <property type="project" value="UniProtKB-UniRule"/>
</dbReference>
<comment type="cofactor">
    <cofactor evidence="5">
        <name>[4Fe-4S] cluster</name>
        <dbReference type="ChEBI" id="CHEBI:49883"/>
    </cofactor>
    <text evidence="5">Binds 1 [4Fe-4S] cluster per subunit.</text>
</comment>
<feature type="binding site" evidence="5">
    <location>
        <position position="258"/>
    </location>
    <ligand>
        <name>isopentenyl diphosphate</name>
        <dbReference type="ChEBI" id="CHEBI:128769"/>
    </ligand>
</feature>
<feature type="binding site" evidence="5">
    <location>
        <position position="70"/>
    </location>
    <ligand>
        <name>(2E)-4-hydroxy-3-methylbut-2-enyl diphosphate</name>
        <dbReference type="ChEBI" id="CHEBI:128753"/>
    </ligand>
</feature>
<dbReference type="GO" id="GO:0051745">
    <property type="term" value="F:4-hydroxy-3-methylbut-2-enyl diphosphate reductase activity"/>
    <property type="evidence" value="ECO:0007669"/>
    <property type="project" value="UniProtKB-UniRule"/>
</dbReference>
<reference evidence="6 7" key="1">
    <citation type="submission" date="2009-07" db="EMBL/GenBank/DDBJ databases">
        <authorList>
            <person name="Madupu R."/>
            <person name="Sebastian Y."/>
            <person name="Durkin A.S."/>
            <person name="Torralba M."/>
            <person name="Methe B."/>
            <person name="Sutton G.G."/>
            <person name="Strausberg R.L."/>
            <person name="Nelson K.E."/>
        </authorList>
    </citation>
    <scope>NUCLEOTIDE SEQUENCE [LARGE SCALE GENOMIC DNA]</scope>
    <source>
        <strain evidence="6 7">RM3268</strain>
    </source>
</reference>
<dbReference type="PANTHER" id="PTHR30426:SF0">
    <property type="entry name" value="4-HYDROXY-3-METHYLBUT-2-ENYL DIPHOSPHATE REDUCTASE"/>
    <property type="match status" value="1"/>
</dbReference>
<dbReference type="PANTHER" id="PTHR30426">
    <property type="entry name" value="4-HYDROXY-3-METHYLBUT-2-ENYL DIPHOSPHATE REDUCTASE"/>
    <property type="match status" value="1"/>
</dbReference>
<dbReference type="Gene3D" id="3.40.50.11270">
    <property type="match status" value="1"/>
</dbReference>
<dbReference type="GO" id="GO:0019288">
    <property type="term" value="P:isopentenyl diphosphate biosynthetic process, methylerythritol 4-phosphate pathway"/>
    <property type="evidence" value="ECO:0007669"/>
    <property type="project" value="UniProtKB-UniRule"/>
</dbReference>
<dbReference type="InterPro" id="IPR003451">
    <property type="entry name" value="LytB/IspH"/>
</dbReference>
<dbReference type="EC" id="1.17.7.4" evidence="5"/>
<evidence type="ECO:0000256" key="5">
    <source>
        <dbReference type="HAMAP-Rule" id="MF_00191"/>
    </source>
</evidence>
<feature type="binding site" evidence="5">
    <location>
        <position position="214"/>
    </location>
    <ligand>
        <name>dimethylallyl diphosphate</name>
        <dbReference type="ChEBI" id="CHEBI:57623"/>
    </ligand>
</feature>
<dbReference type="AlphaFoldDB" id="C8PL53"/>
<dbReference type="CDD" id="cd13944">
    <property type="entry name" value="lytB_ispH"/>
    <property type="match status" value="1"/>
</dbReference>
<keyword evidence="3 5" id="KW-0408">Iron</keyword>
<dbReference type="UniPathway" id="UPA00059">
    <property type="reaction ID" value="UER00105"/>
</dbReference>
<feature type="binding site" evidence="5">
    <location>
        <position position="92"/>
    </location>
    <ligand>
        <name>[4Fe-4S] cluster</name>
        <dbReference type="ChEBI" id="CHEBI:49883"/>
    </ligand>
</feature>
<name>C8PL53_9BACT</name>
<feature type="binding site" evidence="5">
    <location>
        <position position="186"/>
    </location>
    <ligand>
        <name>[4Fe-4S] cluster</name>
        <dbReference type="ChEBI" id="CHEBI:49883"/>
    </ligand>
</feature>
<feature type="binding site" evidence="5">
    <location>
        <position position="36"/>
    </location>
    <ligand>
        <name>dimethylallyl diphosphate</name>
        <dbReference type="ChEBI" id="CHEBI:57623"/>
    </ligand>
</feature>
<dbReference type="GO" id="GO:0016114">
    <property type="term" value="P:terpenoid biosynthetic process"/>
    <property type="evidence" value="ECO:0007669"/>
    <property type="project" value="UniProtKB-UniRule"/>
</dbReference>
<dbReference type="Gene3D" id="3.40.1010.20">
    <property type="entry name" value="4-hydroxy-3-methylbut-2-enyl diphosphate reductase, catalytic domain"/>
    <property type="match status" value="2"/>
</dbReference>
<keyword evidence="5" id="KW-0414">Isoprene biosynthesis</keyword>
<evidence type="ECO:0000256" key="1">
    <source>
        <dbReference type="ARBA" id="ARBA00022485"/>
    </source>
</evidence>
<dbReference type="EMBL" id="ACYG01000031">
    <property type="protein sequence ID" value="EEV16468.1"/>
    <property type="molecule type" value="Genomic_DNA"/>
</dbReference>
<feature type="binding site" evidence="5">
    <location>
        <position position="258"/>
    </location>
    <ligand>
        <name>dimethylallyl diphosphate</name>
        <dbReference type="ChEBI" id="CHEBI:57623"/>
    </ligand>
</feature>
<accession>C8PL53</accession>
<evidence type="ECO:0000313" key="7">
    <source>
        <dbReference type="Proteomes" id="UP000005709"/>
    </source>
</evidence>
<evidence type="ECO:0000256" key="4">
    <source>
        <dbReference type="ARBA" id="ARBA00023014"/>
    </source>
</evidence>
<feature type="binding site" evidence="5">
    <location>
        <position position="12"/>
    </location>
    <ligand>
        <name>[4Fe-4S] cluster</name>
        <dbReference type="ChEBI" id="CHEBI:49883"/>
    </ligand>
</feature>
<feature type="binding site" evidence="5">
    <location>
        <position position="70"/>
    </location>
    <ligand>
        <name>dimethylallyl diphosphate</name>
        <dbReference type="ChEBI" id="CHEBI:57623"/>
    </ligand>
</feature>
<comment type="similarity">
    <text evidence="5">Belongs to the IspH family.</text>
</comment>